<comment type="caution">
    <text evidence="1">The sequence shown here is derived from an EMBL/GenBank/DDBJ whole genome shotgun (WGS) entry which is preliminary data.</text>
</comment>
<dbReference type="Proteomes" id="UP000026714">
    <property type="component" value="Unassembled WGS sequence"/>
</dbReference>
<name>A0A059KQ01_9BURK</name>
<organism evidence="1 2">
    <name type="scientific">Sphaerotilus natans subsp. natans DSM 6575</name>
    <dbReference type="NCBI Taxonomy" id="1286631"/>
    <lineage>
        <taxon>Bacteria</taxon>
        <taxon>Pseudomonadati</taxon>
        <taxon>Pseudomonadota</taxon>
        <taxon>Betaproteobacteria</taxon>
        <taxon>Burkholderiales</taxon>
        <taxon>Sphaerotilaceae</taxon>
        <taxon>Sphaerotilus</taxon>
    </lineage>
</organism>
<accession>A0A059KQ01</accession>
<reference evidence="1 2" key="1">
    <citation type="journal article" date="2014" name="FEMS Microbiol. Ecol.">
        <title>Sphaerotilus natans encrusted with nanoball-shaped Fe(III) oxide minerals formed by nitrate-reducing mixotrophic Fe(II) oxidation.</title>
        <authorList>
            <person name="Park S."/>
            <person name="Kim D.H."/>
            <person name="Lee J.H."/>
            <person name="Hur H.G."/>
        </authorList>
    </citation>
    <scope>NUCLEOTIDE SEQUENCE [LARGE SCALE GENOMIC DNA]</scope>
    <source>
        <strain evidence="1 2">DSM 6575</strain>
    </source>
</reference>
<protein>
    <submittedName>
        <fullName evidence="1">Uncharacterized protein</fullName>
    </submittedName>
</protein>
<evidence type="ECO:0000313" key="2">
    <source>
        <dbReference type="Proteomes" id="UP000026714"/>
    </source>
</evidence>
<gene>
    <name evidence="1" type="ORF">X805_08200</name>
</gene>
<evidence type="ECO:0000313" key="1">
    <source>
        <dbReference type="EMBL" id="KDB53542.1"/>
    </source>
</evidence>
<dbReference type="AlphaFoldDB" id="A0A059KQ01"/>
<proteinExistence type="predicted"/>
<keyword evidence="2" id="KW-1185">Reference proteome</keyword>
<dbReference type="EMBL" id="AZRA01000022">
    <property type="protein sequence ID" value="KDB53542.1"/>
    <property type="molecule type" value="Genomic_DNA"/>
</dbReference>
<sequence length="38" mass="4271">MKSGKIADAEIDISEILEVAPAEYIRHVNRSHFSLQDS</sequence>